<dbReference type="InterPro" id="IPR004013">
    <property type="entry name" value="PHP_dom"/>
</dbReference>
<dbReference type="HOGENOM" id="CLU_067347_1_0_7"/>
<reference evidence="2 3" key="1">
    <citation type="journal article" date="2014" name="Nature">
        <title>An environmental bacterial taxon with a large and distinct metabolic repertoire.</title>
        <authorList>
            <person name="Wilson M.C."/>
            <person name="Mori T."/>
            <person name="Ruckert C."/>
            <person name="Uria A.R."/>
            <person name="Helf M.J."/>
            <person name="Takada K."/>
            <person name="Gernert C."/>
            <person name="Steffens U.A."/>
            <person name="Heycke N."/>
            <person name="Schmitt S."/>
            <person name="Rinke C."/>
            <person name="Helfrich E.J."/>
            <person name="Brachmann A.O."/>
            <person name="Gurgui C."/>
            <person name="Wakimoto T."/>
            <person name="Kracht M."/>
            <person name="Crusemann M."/>
            <person name="Hentschel U."/>
            <person name="Abe I."/>
            <person name="Matsunaga S."/>
            <person name="Kalinowski J."/>
            <person name="Takeyama H."/>
            <person name="Piel J."/>
        </authorList>
    </citation>
    <scope>NUCLEOTIDE SEQUENCE [LARGE SCALE GENOMIC DNA]</scope>
    <source>
        <strain evidence="3">TSY2</strain>
    </source>
</reference>
<dbReference type="EMBL" id="AZHX01001254">
    <property type="protein sequence ID" value="ETX04293.1"/>
    <property type="molecule type" value="Genomic_DNA"/>
</dbReference>
<gene>
    <name evidence="2" type="ORF">ETSY2_29615</name>
</gene>
<dbReference type="CDD" id="cd07438">
    <property type="entry name" value="PHP_HisPPase_AMP"/>
    <property type="match status" value="1"/>
</dbReference>
<accession>W4M2B8</accession>
<feature type="domain" description="Polymerase/histidinol phosphatase N-terminal" evidence="1">
    <location>
        <begin position="1"/>
        <end position="62"/>
    </location>
</feature>
<evidence type="ECO:0000313" key="3">
    <source>
        <dbReference type="Proteomes" id="UP000019140"/>
    </source>
</evidence>
<name>W4M2B8_9BACT</name>
<dbReference type="Pfam" id="PF02811">
    <property type="entry name" value="PHP"/>
    <property type="match status" value="1"/>
</dbReference>
<dbReference type="GO" id="GO:0004534">
    <property type="term" value="F:5'-3' RNA exonuclease activity"/>
    <property type="evidence" value="ECO:0007669"/>
    <property type="project" value="TreeGrafter"/>
</dbReference>
<dbReference type="AlphaFoldDB" id="W4M2B8"/>
<protein>
    <recommendedName>
        <fullName evidence="1">Polymerase/histidinol phosphatase N-terminal domain-containing protein</fullName>
    </recommendedName>
</protein>
<dbReference type="Gene3D" id="3.20.20.140">
    <property type="entry name" value="Metal-dependent hydrolases"/>
    <property type="match status" value="1"/>
</dbReference>
<sequence length="275" mass="30066">MHTTYSDGLDTPADLVAKASELGVWNLAITDHDTVDGLPEGIETGQRHGVHVMSGIELTVQFEDYRDVHVLGYDFDPADAAFAACIKRMQEGRLERGLEILRRVNHMLGEVGKAPIDEQRVLARAQGAVARPHLAQELVEQGCVETFQEAFQEYLVPCDVPKATLSPQDAFRMVAEAGGICSLAHPGTLSSDPVEIERLLSTFGRMGLAGVEAYHHCHQPSFIDFLCQCARRHDLIVTGGSDYHGRPQGAVLGFLDVNKPVPESVWTELTAARAK</sequence>
<dbReference type="Proteomes" id="UP000019140">
    <property type="component" value="Unassembled WGS sequence"/>
</dbReference>
<evidence type="ECO:0000259" key="1">
    <source>
        <dbReference type="SMART" id="SM00481"/>
    </source>
</evidence>
<keyword evidence="3" id="KW-1185">Reference proteome</keyword>
<dbReference type="SUPFAM" id="SSF89550">
    <property type="entry name" value="PHP domain-like"/>
    <property type="match status" value="1"/>
</dbReference>
<dbReference type="InterPro" id="IPR016195">
    <property type="entry name" value="Pol/histidinol_Pase-like"/>
</dbReference>
<dbReference type="PANTHER" id="PTHR42924:SF3">
    <property type="entry name" value="POLYMERASE_HISTIDINOL PHOSPHATASE N-TERMINAL DOMAIN-CONTAINING PROTEIN"/>
    <property type="match status" value="1"/>
</dbReference>
<dbReference type="Gene3D" id="1.10.150.650">
    <property type="match status" value="1"/>
</dbReference>
<dbReference type="InterPro" id="IPR003141">
    <property type="entry name" value="Pol/His_phosphatase_N"/>
</dbReference>
<proteinExistence type="predicted"/>
<dbReference type="GO" id="GO:0035312">
    <property type="term" value="F:5'-3' DNA exonuclease activity"/>
    <property type="evidence" value="ECO:0007669"/>
    <property type="project" value="TreeGrafter"/>
</dbReference>
<organism evidence="2 3">
    <name type="scientific">Candidatus Entotheonella gemina</name>
    <dbReference type="NCBI Taxonomy" id="1429439"/>
    <lineage>
        <taxon>Bacteria</taxon>
        <taxon>Pseudomonadati</taxon>
        <taxon>Nitrospinota/Tectimicrobiota group</taxon>
        <taxon>Candidatus Tectimicrobiota</taxon>
        <taxon>Candidatus Entotheonellia</taxon>
        <taxon>Candidatus Entotheonellales</taxon>
        <taxon>Candidatus Entotheonellaceae</taxon>
        <taxon>Candidatus Entotheonella</taxon>
    </lineage>
</organism>
<dbReference type="PANTHER" id="PTHR42924">
    <property type="entry name" value="EXONUCLEASE"/>
    <property type="match status" value="1"/>
</dbReference>
<dbReference type="InterPro" id="IPR052018">
    <property type="entry name" value="PHP_domain"/>
</dbReference>
<dbReference type="SMART" id="SM00481">
    <property type="entry name" value="POLIIIAc"/>
    <property type="match status" value="1"/>
</dbReference>
<comment type="caution">
    <text evidence="2">The sequence shown here is derived from an EMBL/GenBank/DDBJ whole genome shotgun (WGS) entry which is preliminary data.</text>
</comment>
<dbReference type="PATRIC" id="fig|1429439.4.peg.5025"/>
<evidence type="ECO:0000313" key="2">
    <source>
        <dbReference type="EMBL" id="ETX04293.1"/>
    </source>
</evidence>